<comment type="caution">
    <text evidence="1">The sequence shown here is derived from an EMBL/GenBank/DDBJ whole genome shotgun (WGS) entry which is preliminary data.</text>
</comment>
<sequence>MAESTSGAVLRAATYLSPLLYDTYASIARYLEKHLGLTTTLAVGETLDEVTNYDLAFLCGLLYVRLKAEPSSEIELLVAPVLTNERYKRKAVYFSDVVVRDESPYTSLEDLYGTVWAYNETSSYSGYSFVRYNLFERGISPDFFRCALATGSHLQSLSAVSEGRADVTMVDSHVLDVLRLRQPEYVANLRVIDAFGPASIPPLIISTRLAPELRQRVRDTLLTMHLDPLAAQALRAGCIERFVAVDDGSYDDIRRTFSLARV</sequence>
<dbReference type="PANTHER" id="PTHR35841:SF1">
    <property type="entry name" value="PHOSPHONATES-BINDING PERIPLASMIC PROTEIN"/>
    <property type="match status" value="1"/>
</dbReference>
<protein>
    <recommendedName>
        <fullName evidence="3">Phosphate ABC transporter substrate-binding protein</fullName>
    </recommendedName>
</protein>
<dbReference type="PANTHER" id="PTHR35841">
    <property type="entry name" value="PHOSPHONATES-BINDING PERIPLASMIC PROTEIN"/>
    <property type="match status" value="1"/>
</dbReference>
<reference evidence="1" key="1">
    <citation type="submission" date="2020-10" db="EMBL/GenBank/DDBJ databases">
        <title>Taxonomic study of unclassified bacteria belonging to the class Ktedonobacteria.</title>
        <authorList>
            <person name="Yabe S."/>
            <person name="Wang C.M."/>
            <person name="Zheng Y."/>
            <person name="Sakai Y."/>
            <person name="Cavaletti L."/>
            <person name="Monciardini P."/>
            <person name="Donadio S."/>
        </authorList>
    </citation>
    <scope>NUCLEOTIDE SEQUENCE</scope>
    <source>
        <strain evidence="1">SOSP1-1</strain>
    </source>
</reference>
<dbReference type="Gene3D" id="3.40.190.10">
    <property type="entry name" value="Periplasmic binding protein-like II"/>
    <property type="match status" value="2"/>
</dbReference>
<dbReference type="RefSeq" id="WP_220198561.1">
    <property type="nucleotide sequence ID" value="NZ_BNJF01000005.1"/>
</dbReference>
<dbReference type="EMBL" id="BNJF01000005">
    <property type="protein sequence ID" value="GHO49441.1"/>
    <property type="molecule type" value="Genomic_DNA"/>
</dbReference>
<dbReference type="SUPFAM" id="SSF53850">
    <property type="entry name" value="Periplasmic binding protein-like II"/>
    <property type="match status" value="1"/>
</dbReference>
<dbReference type="AlphaFoldDB" id="A0A8J3I8K4"/>
<dbReference type="Pfam" id="PF12974">
    <property type="entry name" value="Phosphonate-bd"/>
    <property type="match status" value="1"/>
</dbReference>
<evidence type="ECO:0000313" key="2">
    <source>
        <dbReference type="Proteomes" id="UP000612362"/>
    </source>
</evidence>
<name>A0A8J3I8K4_9CHLR</name>
<dbReference type="Proteomes" id="UP000612362">
    <property type="component" value="Unassembled WGS sequence"/>
</dbReference>
<gene>
    <name evidence="1" type="ORF">KSX_76040</name>
</gene>
<proteinExistence type="predicted"/>
<organism evidence="1 2">
    <name type="scientific">Ktedonospora formicarum</name>
    <dbReference type="NCBI Taxonomy" id="2778364"/>
    <lineage>
        <taxon>Bacteria</taxon>
        <taxon>Bacillati</taxon>
        <taxon>Chloroflexota</taxon>
        <taxon>Ktedonobacteria</taxon>
        <taxon>Ktedonobacterales</taxon>
        <taxon>Ktedonobacteraceae</taxon>
        <taxon>Ktedonospora</taxon>
    </lineage>
</organism>
<accession>A0A8J3I8K4</accession>
<evidence type="ECO:0008006" key="3">
    <source>
        <dbReference type="Google" id="ProtNLM"/>
    </source>
</evidence>
<keyword evidence="2" id="KW-1185">Reference proteome</keyword>
<evidence type="ECO:0000313" key="1">
    <source>
        <dbReference type="EMBL" id="GHO49441.1"/>
    </source>
</evidence>